<protein>
    <recommendedName>
        <fullName evidence="4 13">Tetraacyldisaccharide 4'-kinase</fullName>
        <ecNumber evidence="3 13">2.7.1.130</ecNumber>
    </recommendedName>
    <alternativeName>
        <fullName evidence="12 13">Lipid A 4'-kinase</fullName>
    </alternativeName>
</protein>
<dbReference type="Pfam" id="PF02606">
    <property type="entry name" value="LpxK"/>
    <property type="match status" value="1"/>
</dbReference>
<keyword evidence="11 13" id="KW-0443">Lipid metabolism</keyword>
<keyword evidence="5 13" id="KW-0444">Lipid biosynthesis</keyword>
<dbReference type="Proteomes" id="UP000633278">
    <property type="component" value="Unassembled WGS sequence"/>
</dbReference>
<comment type="function">
    <text evidence="1 13">Transfers the gamma-phosphate of ATP to the 4'-position of a tetraacyldisaccharide 1-phosphate intermediate (termed DS-1-P) to form tetraacyldisaccharide 1,4'-bis-phosphate (lipid IVA).</text>
</comment>
<evidence type="ECO:0000256" key="4">
    <source>
        <dbReference type="ARBA" id="ARBA00016436"/>
    </source>
</evidence>
<accession>A0A917I0A3</accession>
<evidence type="ECO:0000313" key="14">
    <source>
        <dbReference type="EMBL" id="GGH01072.1"/>
    </source>
</evidence>
<evidence type="ECO:0000256" key="8">
    <source>
        <dbReference type="ARBA" id="ARBA00022741"/>
    </source>
</evidence>
<dbReference type="GO" id="GO:0009245">
    <property type="term" value="P:lipid A biosynthetic process"/>
    <property type="evidence" value="ECO:0007669"/>
    <property type="project" value="UniProtKB-UniRule"/>
</dbReference>
<evidence type="ECO:0000256" key="6">
    <source>
        <dbReference type="ARBA" id="ARBA00022556"/>
    </source>
</evidence>
<comment type="caution">
    <text evidence="14">The sequence shown here is derived from an EMBL/GenBank/DDBJ whole genome shotgun (WGS) entry which is preliminary data.</text>
</comment>
<evidence type="ECO:0000256" key="1">
    <source>
        <dbReference type="ARBA" id="ARBA00002274"/>
    </source>
</evidence>
<dbReference type="NCBIfam" id="TIGR00682">
    <property type="entry name" value="lpxK"/>
    <property type="match status" value="1"/>
</dbReference>
<dbReference type="PANTHER" id="PTHR42724:SF1">
    <property type="entry name" value="TETRAACYLDISACCHARIDE 4'-KINASE, MITOCHONDRIAL-RELATED"/>
    <property type="match status" value="1"/>
</dbReference>
<dbReference type="EC" id="2.7.1.130" evidence="3 13"/>
<dbReference type="AlphaFoldDB" id="A0A917I0A3"/>
<evidence type="ECO:0000256" key="12">
    <source>
        <dbReference type="ARBA" id="ARBA00029757"/>
    </source>
</evidence>
<keyword evidence="7 13" id="KW-0808">Transferase</keyword>
<evidence type="ECO:0000256" key="2">
    <source>
        <dbReference type="ARBA" id="ARBA00004870"/>
    </source>
</evidence>
<evidence type="ECO:0000256" key="3">
    <source>
        <dbReference type="ARBA" id="ARBA00012071"/>
    </source>
</evidence>
<comment type="pathway">
    <text evidence="2 13">Glycolipid biosynthesis; lipid IV(A) biosynthesis; lipid IV(A) from (3R)-3-hydroxytetradecanoyl-[acyl-carrier-protein] and UDP-N-acetyl-alpha-D-glucosamine: step 6/6.</text>
</comment>
<dbReference type="RefSeq" id="WP_188599155.1">
    <property type="nucleotide sequence ID" value="NZ_BMJW01000002.1"/>
</dbReference>
<dbReference type="PANTHER" id="PTHR42724">
    <property type="entry name" value="TETRAACYLDISACCHARIDE 4'-KINASE"/>
    <property type="match status" value="1"/>
</dbReference>
<evidence type="ECO:0000256" key="11">
    <source>
        <dbReference type="ARBA" id="ARBA00023098"/>
    </source>
</evidence>
<evidence type="ECO:0000313" key="15">
    <source>
        <dbReference type="Proteomes" id="UP000633278"/>
    </source>
</evidence>
<keyword evidence="8 13" id="KW-0547">Nucleotide-binding</keyword>
<dbReference type="HAMAP" id="MF_00409">
    <property type="entry name" value="LpxK"/>
    <property type="match status" value="1"/>
</dbReference>
<dbReference type="GO" id="GO:0009029">
    <property type="term" value="F:lipid-A 4'-kinase activity"/>
    <property type="evidence" value="ECO:0007669"/>
    <property type="project" value="UniProtKB-UniRule"/>
</dbReference>
<evidence type="ECO:0000256" key="10">
    <source>
        <dbReference type="ARBA" id="ARBA00022840"/>
    </source>
</evidence>
<dbReference type="InterPro" id="IPR003758">
    <property type="entry name" value="LpxK"/>
</dbReference>
<dbReference type="EMBL" id="BMJW01000002">
    <property type="protein sequence ID" value="GGH01072.1"/>
    <property type="molecule type" value="Genomic_DNA"/>
</dbReference>
<feature type="binding site" evidence="13">
    <location>
        <begin position="47"/>
        <end position="54"/>
    </location>
    <ligand>
        <name>ATP</name>
        <dbReference type="ChEBI" id="CHEBI:30616"/>
    </ligand>
</feature>
<sequence>MKLIRILVFPIALIYDVVTRIRNLFFDLGVFSSTSFQIPIIAVGNLSVGGTGKTPQIEYLIRLLSKKYQLAVLSRGYGRSTKGYLKINQNNTSKEVGDEPLQFYRKFKQITVAVDEQRVRGVQTLLAQENPPNLILLDDAFQHRKITAGFYLLLTKYDELFVDDFLLPTGGLRESARGAKRAHAVVVSKCPANLSKASQDQVIQKIRKYFKGPVFFSGISYAEEVQNSKQESIGIEALKDFEVILVTGIAKPAPLVQFLKEQEIRFQHLKFKDHHEFTTQDLQLIKETFLEVTSAKKIILTTEKDFVRLSDELDALYYIEITTKLIDKEQDFDKLFLSYLSKSL</sequence>
<dbReference type="GO" id="GO:0005886">
    <property type="term" value="C:plasma membrane"/>
    <property type="evidence" value="ECO:0007669"/>
    <property type="project" value="TreeGrafter"/>
</dbReference>
<comment type="catalytic activity">
    <reaction evidence="13">
        <text>a lipid A disaccharide + ATP = a lipid IVA + ADP + H(+)</text>
        <dbReference type="Rhea" id="RHEA:67840"/>
        <dbReference type="ChEBI" id="CHEBI:15378"/>
        <dbReference type="ChEBI" id="CHEBI:30616"/>
        <dbReference type="ChEBI" id="CHEBI:176343"/>
        <dbReference type="ChEBI" id="CHEBI:176425"/>
        <dbReference type="ChEBI" id="CHEBI:456216"/>
        <dbReference type="EC" id="2.7.1.130"/>
    </reaction>
</comment>
<name>A0A917I0A3_9FLAO</name>
<evidence type="ECO:0000256" key="5">
    <source>
        <dbReference type="ARBA" id="ARBA00022516"/>
    </source>
</evidence>
<dbReference type="SUPFAM" id="SSF52540">
    <property type="entry name" value="P-loop containing nucleoside triphosphate hydrolases"/>
    <property type="match status" value="1"/>
</dbReference>
<evidence type="ECO:0000256" key="9">
    <source>
        <dbReference type="ARBA" id="ARBA00022777"/>
    </source>
</evidence>
<dbReference type="InterPro" id="IPR027417">
    <property type="entry name" value="P-loop_NTPase"/>
</dbReference>
<organism evidence="14 15">
    <name type="scientific">Polaribacter pacificus</name>
    <dbReference type="NCBI Taxonomy" id="1775173"/>
    <lineage>
        <taxon>Bacteria</taxon>
        <taxon>Pseudomonadati</taxon>
        <taxon>Bacteroidota</taxon>
        <taxon>Flavobacteriia</taxon>
        <taxon>Flavobacteriales</taxon>
        <taxon>Flavobacteriaceae</taxon>
    </lineage>
</organism>
<keyword evidence="6 13" id="KW-0441">Lipid A biosynthesis</keyword>
<keyword evidence="10 13" id="KW-0067">ATP-binding</keyword>
<evidence type="ECO:0000256" key="7">
    <source>
        <dbReference type="ARBA" id="ARBA00022679"/>
    </source>
</evidence>
<reference evidence="14" key="2">
    <citation type="submission" date="2020-09" db="EMBL/GenBank/DDBJ databases">
        <authorList>
            <person name="Sun Q."/>
            <person name="Zhou Y."/>
        </authorList>
    </citation>
    <scope>NUCLEOTIDE SEQUENCE</scope>
    <source>
        <strain evidence="14">CGMCC 1.15763</strain>
    </source>
</reference>
<evidence type="ECO:0000256" key="13">
    <source>
        <dbReference type="HAMAP-Rule" id="MF_00409"/>
    </source>
</evidence>
<gene>
    <name evidence="13 14" type="primary">lpxK</name>
    <name evidence="14" type="ORF">GCM10011416_19700</name>
</gene>
<keyword evidence="9 13" id="KW-0418">Kinase</keyword>
<proteinExistence type="inferred from homology"/>
<keyword evidence="15" id="KW-1185">Reference proteome</keyword>
<comment type="similarity">
    <text evidence="13">Belongs to the LpxK family.</text>
</comment>
<reference evidence="14" key="1">
    <citation type="journal article" date="2014" name="Int. J. Syst. Evol. Microbiol.">
        <title>Complete genome sequence of Corynebacterium casei LMG S-19264T (=DSM 44701T), isolated from a smear-ripened cheese.</title>
        <authorList>
            <consortium name="US DOE Joint Genome Institute (JGI-PGF)"/>
            <person name="Walter F."/>
            <person name="Albersmeier A."/>
            <person name="Kalinowski J."/>
            <person name="Ruckert C."/>
        </authorList>
    </citation>
    <scope>NUCLEOTIDE SEQUENCE</scope>
    <source>
        <strain evidence="14">CGMCC 1.15763</strain>
    </source>
</reference>
<dbReference type="GO" id="GO:0005524">
    <property type="term" value="F:ATP binding"/>
    <property type="evidence" value="ECO:0007669"/>
    <property type="project" value="UniProtKB-UniRule"/>
</dbReference>